<keyword evidence="2" id="KW-1133">Transmembrane helix</keyword>
<evidence type="ECO:0000313" key="4">
    <source>
        <dbReference type="Proteomes" id="UP000676967"/>
    </source>
</evidence>
<accession>A0ABM7M123</accession>
<evidence type="ECO:0000313" key="3">
    <source>
        <dbReference type="EMBL" id="BCJ45301.1"/>
    </source>
</evidence>
<gene>
    <name evidence="3" type="ORF">Aiant_59580</name>
</gene>
<protein>
    <submittedName>
        <fullName evidence="3">Uncharacterized protein</fullName>
    </submittedName>
</protein>
<dbReference type="EMBL" id="AP023356">
    <property type="protein sequence ID" value="BCJ45301.1"/>
    <property type="molecule type" value="Genomic_DNA"/>
</dbReference>
<feature type="region of interest" description="Disordered" evidence="1">
    <location>
        <begin position="1"/>
        <end position="31"/>
    </location>
</feature>
<dbReference type="RefSeq" id="WP_189336299.1">
    <property type="nucleotide sequence ID" value="NZ_AP023356.1"/>
</dbReference>
<keyword evidence="2" id="KW-0812">Transmembrane</keyword>
<evidence type="ECO:0000256" key="1">
    <source>
        <dbReference type="SAM" id="MobiDB-lite"/>
    </source>
</evidence>
<feature type="transmembrane region" description="Helical" evidence="2">
    <location>
        <begin position="38"/>
        <end position="61"/>
    </location>
</feature>
<keyword evidence="2" id="KW-0472">Membrane</keyword>
<dbReference type="Proteomes" id="UP000676967">
    <property type="component" value="Chromosome"/>
</dbReference>
<proteinExistence type="predicted"/>
<keyword evidence="4" id="KW-1185">Reference proteome</keyword>
<reference evidence="3 4" key="1">
    <citation type="submission" date="2020-08" db="EMBL/GenBank/DDBJ databases">
        <title>Whole genome shotgun sequence of Actinoplanes ianthinogenes NBRC 13996.</title>
        <authorList>
            <person name="Komaki H."/>
            <person name="Tamura T."/>
        </authorList>
    </citation>
    <scope>NUCLEOTIDE SEQUENCE [LARGE SCALE GENOMIC DNA]</scope>
    <source>
        <strain evidence="3 4">NBRC 13996</strain>
    </source>
</reference>
<sequence>MSYYEPAQAPYIPSAQPSGPPVSPVTPAPPAAPRRTGAILGALVAGIAIGAAATAGGFLFLADDDQPTAASAAPATMQFGGALQACEAGNGSYPGAQITDSGKTLILSTSSSQGISVQKLGCVLGKLGAPASVLQHVDTTRALDGQQTDTWPGVSARWTYHPDAGLQMTITKA</sequence>
<feature type="compositionally biased region" description="Pro residues" evidence="1">
    <location>
        <begin position="18"/>
        <end position="31"/>
    </location>
</feature>
<evidence type="ECO:0000256" key="2">
    <source>
        <dbReference type="SAM" id="Phobius"/>
    </source>
</evidence>
<name>A0ABM7M123_9ACTN</name>
<organism evidence="3 4">
    <name type="scientific">Actinoplanes ianthinogenes</name>
    <dbReference type="NCBI Taxonomy" id="122358"/>
    <lineage>
        <taxon>Bacteria</taxon>
        <taxon>Bacillati</taxon>
        <taxon>Actinomycetota</taxon>
        <taxon>Actinomycetes</taxon>
        <taxon>Micromonosporales</taxon>
        <taxon>Micromonosporaceae</taxon>
        <taxon>Actinoplanes</taxon>
    </lineage>
</organism>